<dbReference type="EMBL" id="LT796768">
    <property type="protein sequence ID" value="SKB09715.1"/>
    <property type="molecule type" value="Genomic_DNA"/>
</dbReference>
<proteinExistence type="predicted"/>
<sequence length="173" mass="18583">MPRVNRTSRVLLAVVAGGIPAALVWWAFAEPSRWLATERGLVLTEGNATGDFQVVAVFVIVGIVFGVLTGVAVHRLTRPGRWETVVGLAAASSAASLVCWRLGIWLGPPPPEDVKGLEVGDEVSAQFGVDGIVPFLVWPLVAVLSYTLALYLSSDGEEDREEYPDEVSERSEP</sequence>
<reference evidence="3" key="1">
    <citation type="submission" date="2017-02" db="EMBL/GenBank/DDBJ databases">
        <authorList>
            <person name="Varghese N."/>
            <person name="Submissions S."/>
        </authorList>
    </citation>
    <scope>NUCLEOTIDE SEQUENCE [LARGE SCALE GENOMIC DNA]</scope>
    <source>
        <strain evidence="3">9H-4</strain>
    </source>
</reference>
<evidence type="ECO:0008006" key="4">
    <source>
        <dbReference type="Google" id="ProtNLM"/>
    </source>
</evidence>
<organism evidence="2 3">
    <name type="scientific">Aeromicrobium choanae</name>
    <dbReference type="NCBI Taxonomy" id="1736691"/>
    <lineage>
        <taxon>Bacteria</taxon>
        <taxon>Bacillati</taxon>
        <taxon>Actinomycetota</taxon>
        <taxon>Actinomycetes</taxon>
        <taxon>Propionibacteriales</taxon>
        <taxon>Nocardioidaceae</taxon>
        <taxon>Aeromicrobium</taxon>
    </lineage>
</organism>
<dbReference type="AlphaFoldDB" id="A0A1T4Z830"/>
<feature type="transmembrane region" description="Helical" evidence="1">
    <location>
        <begin position="127"/>
        <end position="152"/>
    </location>
</feature>
<gene>
    <name evidence="2" type="ORF">SAMN06295964_2842</name>
</gene>
<evidence type="ECO:0000256" key="1">
    <source>
        <dbReference type="SAM" id="Phobius"/>
    </source>
</evidence>
<feature type="transmembrane region" description="Helical" evidence="1">
    <location>
        <begin position="53"/>
        <end position="73"/>
    </location>
</feature>
<keyword evidence="1" id="KW-0812">Transmembrane</keyword>
<dbReference type="STRING" id="1736691.SAMN06295964_2842"/>
<dbReference type="Proteomes" id="UP000191040">
    <property type="component" value="Chromosome I"/>
</dbReference>
<keyword evidence="1" id="KW-0472">Membrane</keyword>
<protein>
    <recommendedName>
        <fullName evidence="4">DUF2567 domain-containing protein</fullName>
    </recommendedName>
</protein>
<feature type="transmembrane region" description="Helical" evidence="1">
    <location>
        <begin position="85"/>
        <end position="107"/>
    </location>
</feature>
<accession>A0A1T4Z830</accession>
<evidence type="ECO:0000313" key="3">
    <source>
        <dbReference type="Proteomes" id="UP000191040"/>
    </source>
</evidence>
<name>A0A1T4Z830_9ACTN</name>
<keyword evidence="1" id="KW-1133">Transmembrane helix</keyword>
<keyword evidence="3" id="KW-1185">Reference proteome</keyword>
<evidence type="ECO:0000313" key="2">
    <source>
        <dbReference type="EMBL" id="SKB09715.1"/>
    </source>
</evidence>